<proteinExistence type="predicted"/>
<evidence type="ECO:0000256" key="1">
    <source>
        <dbReference type="ARBA" id="ARBA00004123"/>
    </source>
</evidence>
<evidence type="ECO:0000259" key="7">
    <source>
        <dbReference type="Pfam" id="PF05699"/>
    </source>
</evidence>
<comment type="subcellular location">
    <subcellularLocation>
        <location evidence="1">Nucleus</location>
    </subcellularLocation>
</comment>
<dbReference type="SUPFAM" id="SSF53098">
    <property type="entry name" value="Ribonuclease H-like"/>
    <property type="match status" value="1"/>
</dbReference>
<dbReference type="GO" id="GO:0005634">
    <property type="term" value="C:nucleus"/>
    <property type="evidence" value="ECO:0007669"/>
    <property type="project" value="UniProtKB-SubCell"/>
</dbReference>
<feature type="non-terminal residue" evidence="8">
    <location>
        <position position="1"/>
    </location>
</feature>
<gene>
    <name evidence="8" type="ORF">Tci_375770</name>
</gene>
<feature type="domain" description="HAT C-terminal dimerisation" evidence="7">
    <location>
        <begin position="249"/>
        <end position="324"/>
    </location>
</feature>
<evidence type="ECO:0000256" key="2">
    <source>
        <dbReference type="ARBA" id="ARBA00022723"/>
    </source>
</evidence>
<evidence type="ECO:0000256" key="6">
    <source>
        <dbReference type="SAM" id="MobiDB-lite"/>
    </source>
</evidence>
<dbReference type="InterPro" id="IPR008906">
    <property type="entry name" value="HATC_C_dom"/>
</dbReference>
<name>A0A699HFG3_TANCI</name>
<evidence type="ECO:0000256" key="5">
    <source>
        <dbReference type="ARBA" id="ARBA00023242"/>
    </source>
</evidence>
<feature type="region of interest" description="Disordered" evidence="6">
    <location>
        <begin position="371"/>
        <end position="398"/>
    </location>
</feature>
<accession>A0A699HFG3</accession>
<dbReference type="PANTHER" id="PTHR46481">
    <property type="entry name" value="ZINC FINGER BED DOMAIN-CONTAINING PROTEIN 4"/>
    <property type="match status" value="1"/>
</dbReference>
<dbReference type="InterPro" id="IPR012337">
    <property type="entry name" value="RNaseH-like_sf"/>
</dbReference>
<keyword evidence="2" id="KW-0479">Metal-binding</keyword>
<dbReference type="EMBL" id="BKCJ010147271">
    <property type="protein sequence ID" value="GEY03796.1"/>
    <property type="molecule type" value="Genomic_DNA"/>
</dbReference>
<keyword evidence="4" id="KW-0862">Zinc</keyword>
<organism evidence="8">
    <name type="scientific">Tanacetum cinerariifolium</name>
    <name type="common">Dalmatian daisy</name>
    <name type="synonym">Chrysanthemum cinerariifolium</name>
    <dbReference type="NCBI Taxonomy" id="118510"/>
    <lineage>
        <taxon>Eukaryota</taxon>
        <taxon>Viridiplantae</taxon>
        <taxon>Streptophyta</taxon>
        <taxon>Embryophyta</taxon>
        <taxon>Tracheophyta</taxon>
        <taxon>Spermatophyta</taxon>
        <taxon>Magnoliopsida</taxon>
        <taxon>eudicotyledons</taxon>
        <taxon>Gunneridae</taxon>
        <taxon>Pentapetalae</taxon>
        <taxon>asterids</taxon>
        <taxon>campanulids</taxon>
        <taxon>Asterales</taxon>
        <taxon>Asteraceae</taxon>
        <taxon>Asteroideae</taxon>
        <taxon>Anthemideae</taxon>
        <taxon>Anthemidinae</taxon>
        <taxon>Tanacetum</taxon>
    </lineage>
</organism>
<dbReference type="AlphaFoldDB" id="A0A699HFG3"/>
<evidence type="ECO:0000313" key="8">
    <source>
        <dbReference type="EMBL" id="GEY03796.1"/>
    </source>
</evidence>
<keyword evidence="3" id="KW-0863">Zinc-finger</keyword>
<dbReference type="GO" id="GO:0008270">
    <property type="term" value="F:zinc ion binding"/>
    <property type="evidence" value="ECO:0007669"/>
    <property type="project" value="UniProtKB-KW"/>
</dbReference>
<reference evidence="8" key="1">
    <citation type="journal article" date="2019" name="Sci. Rep.">
        <title>Draft genome of Tanacetum cinerariifolium, the natural source of mosquito coil.</title>
        <authorList>
            <person name="Yamashiro T."/>
            <person name="Shiraishi A."/>
            <person name="Satake H."/>
            <person name="Nakayama K."/>
        </authorList>
    </citation>
    <scope>NUCLEOTIDE SEQUENCE</scope>
</reference>
<protein>
    <submittedName>
        <fullName evidence="8">Zinc finger BED domain-containing protein DAYSLEEPER</fullName>
    </submittedName>
</protein>
<keyword evidence="5" id="KW-0539">Nucleus</keyword>
<dbReference type="PANTHER" id="PTHR46481:SF10">
    <property type="entry name" value="ZINC FINGER BED DOMAIN-CONTAINING PROTEIN 39"/>
    <property type="match status" value="1"/>
</dbReference>
<comment type="caution">
    <text evidence="8">The sequence shown here is derived from an EMBL/GenBank/DDBJ whole genome shotgun (WGS) entry which is preliminary data.</text>
</comment>
<dbReference type="InterPro" id="IPR052035">
    <property type="entry name" value="ZnF_BED_domain_contain"/>
</dbReference>
<dbReference type="Pfam" id="PF05699">
    <property type="entry name" value="Dimer_Tnp_hAT"/>
    <property type="match status" value="1"/>
</dbReference>
<evidence type="ECO:0000256" key="4">
    <source>
        <dbReference type="ARBA" id="ARBA00022833"/>
    </source>
</evidence>
<sequence>TVPEARQSSMSRDGSLFVYNPDVLYEQFTGLVIQRGLPFNHFDNEKTTWVFQNHMQQKYNPVSRTTLKRDAMKLWVAAKQAIIDGFLNLNTNVNLTTDVWFASHWLPGSYICVTAHWIDPSTWQMMKRVIAFEYFLVPYTGDALARVLRQVFVNFNLKDKIMSITLDNASNNTSAIELLIESISTNLEFFDDSHASKAKNGSPTLWKDEWRESNEPVVILVERTYKQKARSDHLLSSEYERYVHSDFFTHLENNKFATFDLLGFWKAKESIFPVLSHMAMAIISVQATLVASESAYSTSERVLLIQRTRLTLASLEMCMCLKDHLDAQERKQDKSNPENPIDFGEEILNADVQQNKAIPLTNEEISLHAASSEGTMCGSGSGGEKVDYDMTTNYGDDY</sequence>
<evidence type="ECO:0000256" key="3">
    <source>
        <dbReference type="ARBA" id="ARBA00022771"/>
    </source>
</evidence>
<dbReference type="GO" id="GO:0046983">
    <property type="term" value="F:protein dimerization activity"/>
    <property type="evidence" value="ECO:0007669"/>
    <property type="project" value="InterPro"/>
</dbReference>